<protein>
    <submittedName>
        <fullName evidence="2">Protein ycf2</fullName>
    </submittedName>
</protein>
<proteinExistence type="predicted"/>
<dbReference type="Proteomes" id="UP000018936">
    <property type="component" value="Unassembled WGS sequence"/>
</dbReference>
<feature type="region of interest" description="Disordered" evidence="1">
    <location>
        <begin position="158"/>
        <end position="241"/>
    </location>
</feature>
<organism evidence="2 3">
    <name type="scientific">Ophiophagus hannah</name>
    <name type="common">King cobra</name>
    <name type="synonym">Naja hannah</name>
    <dbReference type="NCBI Taxonomy" id="8665"/>
    <lineage>
        <taxon>Eukaryota</taxon>
        <taxon>Metazoa</taxon>
        <taxon>Chordata</taxon>
        <taxon>Craniata</taxon>
        <taxon>Vertebrata</taxon>
        <taxon>Euteleostomi</taxon>
        <taxon>Lepidosauria</taxon>
        <taxon>Squamata</taxon>
        <taxon>Bifurcata</taxon>
        <taxon>Unidentata</taxon>
        <taxon>Episquamata</taxon>
        <taxon>Toxicofera</taxon>
        <taxon>Serpentes</taxon>
        <taxon>Colubroidea</taxon>
        <taxon>Elapidae</taxon>
        <taxon>Elapinae</taxon>
        <taxon>Ophiophagus</taxon>
    </lineage>
</organism>
<feature type="compositionally biased region" description="Basic and acidic residues" evidence="1">
    <location>
        <begin position="182"/>
        <end position="201"/>
    </location>
</feature>
<reference evidence="2 3" key="1">
    <citation type="journal article" date="2013" name="Proc. Natl. Acad. Sci. U.S.A.">
        <title>The king cobra genome reveals dynamic gene evolution and adaptation in the snake venom system.</title>
        <authorList>
            <person name="Vonk F.J."/>
            <person name="Casewell N.R."/>
            <person name="Henkel C.V."/>
            <person name="Heimberg A.M."/>
            <person name="Jansen H.J."/>
            <person name="McCleary R.J."/>
            <person name="Kerkkamp H.M."/>
            <person name="Vos R.A."/>
            <person name="Guerreiro I."/>
            <person name="Calvete J.J."/>
            <person name="Wuster W."/>
            <person name="Woods A.E."/>
            <person name="Logan J.M."/>
            <person name="Harrison R.A."/>
            <person name="Castoe T.A."/>
            <person name="de Koning A.P."/>
            <person name="Pollock D.D."/>
            <person name="Yandell M."/>
            <person name="Calderon D."/>
            <person name="Renjifo C."/>
            <person name="Currier R.B."/>
            <person name="Salgado D."/>
            <person name="Pla D."/>
            <person name="Sanz L."/>
            <person name="Hyder A.S."/>
            <person name="Ribeiro J.M."/>
            <person name="Arntzen J.W."/>
            <person name="van den Thillart G.E."/>
            <person name="Boetzer M."/>
            <person name="Pirovano W."/>
            <person name="Dirks R.P."/>
            <person name="Spaink H.P."/>
            <person name="Duboule D."/>
            <person name="McGlinn E."/>
            <person name="Kini R.M."/>
            <person name="Richardson M.K."/>
        </authorList>
    </citation>
    <scope>NUCLEOTIDE SEQUENCE</scope>
    <source>
        <tissue evidence="2">Blood</tissue>
    </source>
</reference>
<feature type="non-terminal residue" evidence="2">
    <location>
        <position position="1"/>
    </location>
</feature>
<dbReference type="EMBL" id="AZIM01003989">
    <property type="protein sequence ID" value="ETE61344.1"/>
    <property type="molecule type" value="Genomic_DNA"/>
</dbReference>
<keyword evidence="3" id="KW-1185">Reference proteome</keyword>
<feature type="compositionally biased region" description="Acidic residues" evidence="1">
    <location>
        <begin position="202"/>
        <end position="228"/>
    </location>
</feature>
<evidence type="ECO:0000313" key="3">
    <source>
        <dbReference type="Proteomes" id="UP000018936"/>
    </source>
</evidence>
<comment type="caution">
    <text evidence="2">The sequence shown here is derived from an EMBL/GenBank/DDBJ whole genome shotgun (WGS) entry which is preliminary data.</text>
</comment>
<evidence type="ECO:0000256" key="1">
    <source>
        <dbReference type="SAM" id="MobiDB-lite"/>
    </source>
</evidence>
<accession>V8NGD6</accession>
<gene>
    <name evidence="2" type="primary">ycf2-A</name>
    <name evidence="2" type="ORF">L345_12908</name>
</gene>
<name>V8NGD6_OPHHA</name>
<dbReference type="AlphaFoldDB" id="V8NGD6"/>
<evidence type="ECO:0000313" key="2">
    <source>
        <dbReference type="EMBL" id="ETE61344.1"/>
    </source>
</evidence>
<sequence>MAFSLDRLARSRVPQLLVCGTAPIRGMPELVKPHLRDAGSSLSPWNLSLVPKRLGATGLDDLNMQGVCPAHNAAAPCFLPQQLVTPYRFFNVAWFSSPELVCNPSLIFFSPSLFDPDLCLFWPLGLGSYCLAEGCLSSTNCLIGISSRSEVVFSRILHPPSQAHQATPTKSVEEKEEEVEGEEKTGGRDREREGGRRRTGEGEEDLEGEEGEEEEKGEGEGEEEEEEEDRRGEGGGGSAQNVRMGVHLQNVIGMHCPCMHPTPCMRSRAELGGLYVPPLAHVPHVRHYASSPL</sequence>